<dbReference type="Pfam" id="PF07813">
    <property type="entry name" value="LTXXQ"/>
    <property type="match status" value="1"/>
</dbReference>
<gene>
    <name evidence="2" type="ORF">BIT28_09545</name>
</gene>
<protein>
    <submittedName>
        <fullName evidence="2">Uncharacterized protein</fullName>
    </submittedName>
</protein>
<dbReference type="InterPro" id="IPR012899">
    <property type="entry name" value="LTXXQ"/>
</dbReference>
<dbReference type="Gene3D" id="1.20.120.1490">
    <property type="match status" value="1"/>
</dbReference>
<dbReference type="AlphaFoldDB" id="A0A1Q9H1Q2"/>
<feature type="chain" id="PRO_5013090668" evidence="1">
    <location>
        <begin position="27"/>
        <end position="145"/>
    </location>
</feature>
<dbReference type="GO" id="GO:0042597">
    <property type="term" value="C:periplasmic space"/>
    <property type="evidence" value="ECO:0007669"/>
    <property type="project" value="InterPro"/>
</dbReference>
<proteinExistence type="predicted"/>
<dbReference type="Proteomes" id="UP000186905">
    <property type="component" value="Unassembled WGS sequence"/>
</dbReference>
<comment type="caution">
    <text evidence="2">The sequence shown here is derived from an EMBL/GenBank/DDBJ whole genome shotgun (WGS) entry which is preliminary data.</text>
</comment>
<evidence type="ECO:0000256" key="1">
    <source>
        <dbReference type="SAM" id="SignalP"/>
    </source>
</evidence>
<dbReference type="OrthoDB" id="5899874at2"/>
<evidence type="ECO:0000313" key="2">
    <source>
        <dbReference type="EMBL" id="OLQ81607.1"/>
    </source>
</evidence>
<name>A0A1Q9H1Q2_9GAMM</name>
<reference evidence="2 3" key="1">
    <citation type="submission" date="2016-09" db="EMBL/GenBank/DDBJ databases">
        <title>Photobacterium proteolyticum sp. nov. a protease producing bacterium isolated from ocean sediments of Laizhou Bay.</title>
        <authorList>
            <person name="Li Y."/>
        </authorList>
    </citation>
    <scope>NUCLEOTIDE SEQUENCE [LARGE SCALE GENOMIC DNA]</scope>
    <source>
        <strain evidence="2 3">13-12</strain>
    </source>
</reference>
<dbReference type="EMBL" id="MJIL01000039">
    <property type="protein sequence ID" value="OLQ81607.1"/>
    <property type="molecule type" value="Genomic_DNA"/>
</dbReference>
<accession>A0A1Q9H1Q2</accession>
<sequence length="145" mass="16482">MIKIKCVFRNFLIYSVFLASATAVNASTTPAPSQFNLQPIIQSLELTEEQNNVIFDLIEEHQVNSPSINIENIIAAKKKQLMLVTQSEFDEAAMGELVDQVQAKEKELFLNEMRLKNSIYNVLTEKQKVKFKTSVKEQLMVDASQ</sequence>
<keyword evidence="3" id="KW-1185">Reference proteome</keyword>
<dbReference type="RefSeq" id="WP_075761805.1">
    <property type="nucleotide sequence ID" value="NZ_MJIL01000039.1"/>
</dbReference>
<evidence type="ECO:0000313" key="3">
    <source>
        <dbReference type="Proteomes" id="UP000186905"/>
    </source>
</evidence>
<keyword evidence="1" id="KW-0732">Signal</keyword>
<feature type="signal peptide" evidence="1">
    <location>
        <begin position="1"/>
        <end position="26"/>
    </location>
</feature>
<dbReference type="STRING" id="1903952.BIT28_09545"/>
<organism evidence="2 3">
    <name type="scientific">Photobacterium proteolyticum</name>
    <dbReference type="NCBI Taxonomy" id="1903952"/>
    <lineage>
        <taxon>Bacteria</taxon>
        <taxon>Pseudomonadati</taxon>
        <taxon>Pseudomonadota</taxon>
        <taxon>Gammaproteobacteria</taxon>
        <taxon>Vibrionales</taxon>
        <taxon>Vibrionaceae</taxon>
        <taxon>Photobacterium</taxon>
    </lineage>
</organism>